<dbReference type="AlphaFoldDB" id="A0A917E289"/>
<proteinExistence type="predicted"/>
<evidence type="ECO:0000313" key="1">
    <source>
        <dbReference type="EMBL" id="GGD92144.1"/>
    </source>
</evidence>
<sequence>MTSISLSTVICEARFDTNRRQYTDACIGKVKSSYTVKVWELFFCYGMKHRFEKWPEAKVKTLAAAPLITQERNPYQPYDGGWIAFLMKEVTL</sequence>
<reference evidence="1" key="1">
    <citation type="journal article" date="2014" name="Int. J. Syst. Evol. Microbiol.">
        <title>Complete genome sequence of Corynebacterium casei LMG S-19264T (=DSM 44701T), isolated from a smear-ripened cheese.</title>
        <authorList>
            <consortium name="US DOE Joint Genome Institute (JGI-PGF)"/>
            <person name="Walter F."/>
            <person name="Albersmeier A."/>
            <person name="Kalinowski J."/>
            <person name="Ruckert C."/>
        </authorList>
    </citation>
    <scope>NUCLEOTIDE SEQUENCE</scope>
    <source>
        <strain evidence="1">CGMCC 1.15178</strain>
    </source>
</reference>
<keyword evidence="2" id="KW-1185">Reference proteome</keyword>
<dbReference type="Proteomes" id="UP000612456">
    <property type="component" value="Unassembled WGS sequence"/>
</dbReference>
<accession>A0A917E289</accession>
<protein>
    <submittedName>
        <fullName evidence="1">Uncharacterized protein</fullName>
    </submittedName>
</protein>
<reference evidence="1" key="2">
    <citation type="submission" date="2020-09" db="EMBL/GenBank/DDBJ databases">
        <authorList>
            <person name="Sun Q."/>
            <person name="Zhou Y."/>
        </authorList>
    </citation>
    <scope>NUCLEOTIDE SEQUENCE</scope>
    <source>
        <strain evidence="1">CGMCC 1.15178</strain>
    </source>
</reference>
<comment type="caution">
    <text evidence="1">The sequence shown here is derived from an EMBL/GenBank/DDBJ whole genome shotgun (WGS) entry which is preliminary data.</text>
</comment>
<dbReference type="EMBL" id="BMHP01000006">
    <property type="protein sequence ID" value="GGD92144.1"/>
    <property type="molecule type" value="Genomic_DNA"/>
</dbReference>
<organism evidence="1 2">
    <name type="scientific">Paenibacillus nasutitermitis</name>
    <dbReference type="NCBI Taxonomy" id="1652958"/>
    <lineage>
        <taxon>Bacteria</taxon>
        <taxon>Bacillati</taxon>
        <taxon>Bacillota</taxon>
        <taxon>Bacilli</taxon>
        <taxon>Bacillales</taxon>
        <taxon>Paenibacillaceae</taxon>
        <taxon>Paenibacillus</taxon>
    </lineage>
</organism>
<name>A0A917E289_9BACL</name>
<gene>
    <name evidence="1" type="ORF">GCM10010911_58480</name>
</gene>
<evidence type="ECO:0000313" key="2">
    <source>
        <dbReference type="Proteomes" id="UP000612456"/>
    </source>
</evidence>